<dbReference type="Proteomes" id="UP001167796">
    <property type="component" value="Unassembled WGS sequence"/>
</dbReference>
<keyword evidence="3" id="KW-1185">Reference proteome</keyword>
<proteinExistence type="predicted"/>
<organism evidence="2 3">
    <name type="scientific">Hymenobacter mellowenesis</name>
    <dbReference type="NCBI Taxonomy" id="3063995"/>
    <lineage>
        <taxon>Bacteria</taxon>
        <taxon>Pseudomonadati</taxon>
        <taxon>Bacteroidota</taxon>
        <taxon>Cytophagia</taxon>
        <taxon>Cytophagales</taxon>
        <taxon>Hymenobacteraceae</taxon>
        <taxon>Hymenobacter</taxon>
    </lineage>
</organism>
<name>A0ABT9A9H6_9BACT</name>
<sequence>MKPRRLKVAPLYTRLSPELKVTSKLRLSGDWLKAAGFAPGDFASVEVGQGRLIITKAAA</sequence>
<evidence type="ECO:0000313" key="2">
    <source>
        <dbReference type="EMBL" id="MDO7846494.1"/>
    </source>
</evidence>
<gene>
    <name evidence="2" type="ORF">Q5H92_09005</name>
</gene>
<dbReference type="Pfam" id="PF08845">
    <property type="entry name" value="SymE_toxin"/>
    <property type="match status" value="1"/>
</dbReference>
<reference evidence="2" key="1">
    <citation type="submission" date="2023-07" db="EMBL/GenBank/DDBJ databases">
        <authorList>
            <person name="Kim M.K."/>
        </authorList>
    </citation>
    <scope>NUCLEOTIDE SEQUENCE</scope>
    <source>
        <strain evidence="2">M29</strain>
    </source>
</reference>
<accession>A0ABT9A9H6</accession>
<evidence type="ECO:0000259" key="1">
    <source>
        <dbReference type="Pfam" id="PF08845"/>
    </source>
</evidence>
<dbReference type="EMBL" id="JAUQSX010000004">
    <property type="protein sequence ID" value="MDO7846494.1"/>
    <property type="molecule type" value="Genomic_DNA"/>
</dbReference>
<comment type="caution">
    <text evidence="2">The sequence shown here is derived from an EMBL/GenBank/DDBJ whole genome shotgun (WGS) entry which is preliminary data.</text>
</comment>
<protein>
    <submittedName>
        <fullName evidence="2">SymE family type I addiction module toxin</fullName>
    </submittedName>
</protein>
<dbReference type="RefSeq" id="WP_305011182.1">
    <property type="nucleotide sequence ID" value="NZ_JAUQSX010000004.1"/>
</dbReference>
<evidence type="ECO:0000313" key="3">
    <source>
        <dbReference type="Proteomes" id="UP001167796"/>
    </source>
</evidence>
<feature type="domain" description="Toxin SymE-like" evidence="1">
    <location>
        <begin position="3"/>
        <end position="55"/>
    </location>
</feature>
<dbReference type="InterPro" id="IPR014944">
    <property type="entry name" value="Toxin_SymE-like"/>
</dbReference>